<dbReference type="EMBL" id="JAZAVK010000108">
    <property type="protein sequence ID" value="KAK7422460.1"/>
    <property type="molecule type" value="Genomic_DNA"/>
</dbReference>
<reference evidence="2 3" key="1">
    <citation type="journal article" date="2025" name="Microbiol. Resour. Announc.">
        <title>Draft genome sequences for Neonectria magnoliae and Neonectria punicea, canker pathogens of Liriodendron tulipifera and Acer saccharum in West Virginia.</title>
        <authorList>
            <person name="Petronek H.M."/>
            <person name="Kasson M.T."/>
            <person name="Metheny A.M."/>
            <person name="Stauder C.M."/>
            <person name="Lovett B."/>
            <person name="Lynch S.C."/>
            <person name="Garnas J.R."/>
            <person name="Kasson L.R."/>
            <person name="Stajich J.E."/>
        </authorList>
    </citation>
    <scope>NUCLEOTIDE SEQUENCE [LARGE SCALE GENOMIC DNA]</scope>
    <source>
        <strain evidence="2 3">NRRL 64651</strain>
    </source>
</reference>
<dbReference type="GO" id="GO:0004326">
    <property type="term" value="F:tetrahydrofolylpolyglutamate synthase activity"/>
    <property type="evidence" value="ECO:0007669"/>
    <property type="project" value="UniProtKB-EC"/>
</dbReference>
<evidence type="ECO:0000313" key="2">
    <source>
        <dbReference type="EMBL" id="KAK7422460.1"/>
    </source>
</evidence>
<keyword evidence="2" id="KW-0436">Ligase</keyword>
<evidence type="ECO:0000259" key="1">
    <source>
        <dbReference type="Pfam" id="PF06985"/>
    </source>
</evidence>
<comment type="caution">
    <text evidence="2">The sequence shown here is derived from an EMBL/GenBank/DDBJ whole genome shotgun (WGS) entry which is preliminary data.</text>
</comment>
<dbReference type="PANTHER" id="PTHR24148">
    <property type="entry name" value="ANKYRIN REPEAT DOMAIN-CONTAINING PROTEIN 39 HOMOLOG-RELATED"/>
    <property type="match status" value="1"/>
</dbReference>
<gene>
    <name evidence="2" type="primary">MET7_3</name>
    <name evidence="2" type="ORF">QQZ08_009512</name>
</gene>
<sequence>MSTFVYQPLAPNQRMIRLVQLQPRNAIQKSSAEPQSSVACTISHVSLDQPPPYSALSYAWGDASQKGSILVNGSRLLVTESLEIALVHLTPEALPLTLWIDALCINQADDVEKTEQVRQMKQIYSQATRVMTWLGPAANDSDVAMRWIQKHGSLAESFGIGTKPDLRFNRLLQTYEIDPRKLPHAGLEDFLKDMSTQLALESRDSVGAALSKLFNRPYWSRVWVVQELVHGKCLQFICGSMTASEEHFHQSLRLFRDFRRYTLIESAQPPQSTDPGLASTEHNIGKPVNIFKVRMAGPCPLIYLIRTFRYFQATDPRDKIFALLGFASDAAALGLYPDYQKCCKDVYLQTTLSLGKAGLLDILSLSYANKSILGLPSWVPDLTRSYGRAALQERAMNRQTVPLSTVLQPSFSASGGGGDSILFEASSRSLLLHGIFIAKIQRTGTIWEPGAFQKWMQEIMEFHCSKADSDDLTPVWRTAVADQQVRRGDQKPRLSDPVLEQVHSFLRGLDLTTADARAFITSGLGDYLFQLQHIARNRRPFCTSKGHLGIGPREMEPGDRLYVFIGAQVPYILRPNTDGSLQLIGEAYAHEIMDGETINDGQLVQAITIC</sequence>
<dbReference type="InterPro" id="IPR010730">
    <property type="entry name" value="HET"/>
</dbReference>
<organism evidence="2 3">
    <name type="scientific">Neonectria magnoliae</name>
    <dbReference type="NCBI Taxonomy" id="2732573"/>
    <lineage>
        <taxon>Eukaryota</taxon>
        <taxon>Fungi</taxon>
        <taxon>Dikarya</taxon>
        <taxon>Ascomycota</taxon>
        <taxon>Pezizomycotina</taxon>
        <taxon>Sordariomycetes</taxon>
        <taxon>Hypocreomycetidae</taxon>
        <taxon>Hypocreales</taxon>
        <taxon>Nectriaceae</taxon>
        <taxon>Neonectria</taxon>
    </lineage>
</organism>
<evidence type="ECO:0000313" key="3">
    <source>
        <dbReference type="Proteomes" id="UP001498421"/>
    </source>
</evidence>
<name>A0ABR1HMM6_9HYPO</name>
<protein>
    <submittedName>
        <fullName evidence="2">Folylpolyglutamate synthetase</fullName>
        <ecNumber evidence="2">6.3.2.17</ecNumber>
    </submittedName>
</protein>
<keyword evidence="3" id="KW-1185">Reference proteome</keyword>
<dbReference type="Pfam" id="PF26639">
    <property type="entry name" value="Het-6_barrel"/>
    <property type="match status" value="1"/>
</dbReference>
<feature type="domain" description="Heterokaryon incompatibility" evidence="1">
    <location>
        <begin position="53"/>
        <end position="227"/>
    </location>
</feature>
<dbReference type="Pfam" id="PF06985">
    <property type="entry name" value="HET"/>
    <property type="match status" value="1"/>
</dbReference>
<dbReference type="EC" id="6.3.2.17" evidence="2"/>
<proteinExistence type="predicted"/>
<accession>A0ABR1HMM6</accession>
<dbReference type="InterPro" id="IPR052895">
    <property type="entry name" value="HetReg/Transcr_Mod"/>
</dbReference>
<dbReference type="PANTHER" id="PTHR24148:SF73">
    <property type="entry name" value="HET DOMAIN PROTEIN (AFU_ORTHOLOGUE AFUA_8G01020)"/>
    <property type="match status" value="1"/>
</dbReference>
<dbReference type="Proteomes" id="UP001498421">
    <property type="component" value="Unassembled WGS sequence"/>
</dbReference>